<keyword evidence="3" id="KW-1185">Reference proteome</keyword>
<dbReference type="InterPro" id="IPR019052">
    <property type="entry name" value="DUF2383"/>
</dbReference>
<sequence>MKKFFMSSEQLQSLIDNNQHIEHQYRHALQFATHKGLKKFLLSQALQRSAFLIELQDQLNSSSYKFEQSKSSVSTTTKNNLTPVYWMNIDKQTLFSSSEVILESFLKGEHNSLVEYTKHLSEKNSNKMLQKILENQKVIINEMLEKVRKLDDL</sequence>
<protein>
    <recommendedName>
        <fullName evidence="1">DUF2383 domain-containing protein</fullName>
    </recommendedName>
</protein>
<name>A0ABP3XP31_9FLAO</name>
<proteinExistence type="predicted"/>
<organism evidence="2 3">
    <name type="scientific">Gangjinia marincola</name>
    <dbReference type="NCBI Taxonomy" id="578463"/>
    <lineage>
        <taxon>Bacteria</taxon>
        <taxon>Pseudomonadati</taxon>
        <taxon>Bacteroidota</taxon>
        <taxon>Flavobacteriia</taxon>
        <taxon>Flavobacteriales</taxon>
        <taxon>Flavobacteriaceae</taxon>
        <taxon>Gangjinia</taxon>
    </lineage>
</organism>
<accession>A0ABP3XP31</accession>
<reference evidence="3" key="1">
    <citation type="journal article" date="2019" name="Int. J. Syst. Evol. Microbiol.">
        <title>The Global Catalogue of Microorganisms (GCM) 10K type strain sequencing project: providing services to taxonomists for standard genome sequencing and annotation.</title>
        <authorList>
            <consortium name="The Broad Institute Genomics Platform"/>
            <consortium name="The Broad Institute Genome Sequencing Center for Infectious Disease"/>
            <person name="Wu L."/>
            <person name="Ma J."/>
        </authorList>
    </citation>
    <scope>NUCLEOTIDE SEQUENCE [LARGE SCALE GENOMIC DNA]</scope>
    <source>
        <strain evidence="3">JCM 16082</strain>
    </source>
</reference>
<evidence type="ECO:0000313" key="2">
    <source>
        <dbReference type="EMBL" id="GAA0870976.1"/>
    </source>
</evidence>
<gene>
    <name evidence="2" type="ORF">GCM10009117_01210</name>
</gene>
<feature type="domain" description="DUF2383" evidence="1">
    <location>
        <begin position="8"/>
        <end position="120"/>
    </location>
</feature>
<dbReference type="Gene3D" id="1.20.1260.10">
    <property type="match status" value="1"/>
</dbReference>
<dbReference type="InterPro" id="IPR012347">
    <property type="entry name" value="Ferritin-like"/>
</dbReference>
<evidence type="ECO:0000259" key="1">
    <source>
        <dbReference type="Pfam" id="PF09537"/>
    </source>
</evidence>
<dbReference type="Proteomes" id="UP001500507">
    <property type="component" value="Unassembled WGS sequence"/>
</dbReference>
<comment type="caution">
    <text evidence="2">The sequence shown here is derived from an EMBL/GenBank/DDBJ whole genome shotgun (WGS) entry which is preliminary data.</text>
</comment>
<evidence type="ECO:0000313" key="3">
    <source>
        <dbReference type="Proteomes" id="UP001500507"/>
    </source>
</evidence>
<dbReference type="EMBL" id="BAAAFG010000001">
    <property type="protein sequence ID" value="GAA0870976.1"/>
    <property type="molecule type" value="Genomic_DNA"/>
</dbReference>
<dbReference type="Pfam" id="PF09537">
    <property type="entry name" value="DUF2383"/>
    <property type="match status" value="1"/>
</dbReference>